<evidence type="ECO:0000313" key="1">
    <source>
        <dbReference type="EMBL" id="PIG90324.1"/>
    </source>
</evidence>
<organism evidence="1 2">
    <name type="scientific">Aspergillus arachidicola</name>
    <dbReference type="NCBI Taxonomy" id="656916"/>
    <lineage>
        <taxon>Eukaryota</taxon>
        <taxon>Fungi</taxon>
        <taxon>Dikarya</taxon>
        <taxon>Ascomycota</taxon>
        <taxon>Pezizomycotina</taxon>
        <taxon>Eurotiomycetes</taxon>
        <taxon>Eurotiomycetidae</taxon>
        <taxon>Eurotiales</taxon>
        <taxon>Aspergillaceae</taxon>
        <taxon>Aspergillus</taxon>
        <taxon>Aspergillus subgen. Circumdati</taxon>
    </lineage>
</organism>
<keyword evidence="2" id="KW-1185">Reference proteome</keyword>
<dbReference type="AlphaFoldDB" id="A0A2G7GBV4"/>
<name>A0A2G7GBV4_9EURO</name>
<reference evidence="1 2" key="1">
    <citation type="submission" date="2017-05" db="EMBL/GenBank/DDBJ databases">
        <title>Genome sequence for an aflatoxigenic pathogen of Argentinian peanut, Aspergillus arachidicola.</title>
        <authorList>
            <person name="Moore G."/>
            <person name="Beltz S.B."/>
            <person name="Mack B.M."/>
        </authorList>
    </citation>
    <scope>NUCLEOTIDE SEQUENCE [LARGE SCALE GENOMIC DNA]</scope>
    <source>
        <strain evidence="1 2">CBS 117610</strain>
    </source>
</reference>
<evidence type="ECO:0000313" key="2">
    <source>
        <dbReference type="Proteomes" id="UP000231358"/>
    </source>
</evidence>
<protein>
    <submittedName>
        <fullName evidence="1">Uncharacterized protein</fullName>
    </submittedName>
</protein>
<dbReference type="EMBL" id="NEXV01000009">
    <property type="protein sequence ID" value="PIG90324.1"/>
    <property type="molecule type" value="Genomic_DNA"/>
</dbReference>
<gene>
    <name evidence="1" type="ORF">AARAC_009628</name>
</gene>
<proteinExistence type="predicted"/>
<accession>A0A2G7GBV4</accession>
<comment type="caution">
    <text evidence="1">The sequence shown here is derived from an EMBL/GenBank/DDBJ whole genome shotgun (WGS) entry which is preliminary data.</text>
</comment>
<dbReference type="Proteomes" id="UP000231358">
    <property type="component" value="Unassembled WGS sequence"/>
</dbReference>
<sequence length="116" mass="13027">MLLPDLILSGSIECQAGITHFLILCQSDFLAFPSCPRMFLDFSAEDDEARETASDIIDRTHPGGKHRTKAFYNNILKKYINDNPRVSKSSVAVKVQKNRMTFPADKSGSDEQTTSW</sequence>